<dbReference type="SUPFAM" id="SSF52540">
    <property type="entry name" value="P-loop containing nucleoside triphosphate hydrolases"/>
    <property type="match status" value="1"/>
</dbReference>
<feature type="domain" description="ATPase AAA-type core" evidence="2">
    <location>
        <begin position="265"/>
        <end position="347"/>
    </location>
</feature>
<dbReference type="GO" id="GO:0005524">
    <property type="term" value="F:ATP binding"/>
    <property type="evidence" value="ECO:0007669"/>
    <property type="project" value="InterPro"/>
</dbReference>
<dbReference type="InterPro" id="IPR041685">
    <property type="entry name" value="AAA_GajA/Old/RecF-like"/>
</dbReference>
<evidence type="ECO:0000313" key="3">
    <source>
        <dbReference type="EMBL" id="QTO18930.1"/>
    </source>
</evidence>
<dbReference type="PANTHER" id="PTHR43581">
    <property type="entry name" value="ATP/GTP PHOSPHATASE"/>
    <property type="match status" value="1"/>
</dbReference>
<dbReference type="Proteomes" id="UP000027834">
    <property type="component" value="Chromosome 1"/>
</dbReference>
<sequence length="606" mass="66277">MLRVVDLRIKNFRGIREAHVRLGQHTVLVGANNCGKTTIIEALALLFGRDRMVRSLTEHDFFGSNPQPADRIQLIATIVGFDGDDPAEHVDWFRDDRGVPKWWNPVRCAASATRDDPNWPLACQIGFCARFDQPELEVETARYFHDDDVVGDVFADEAPVAVPGRLIRDIGFFLVPASRSWDRIVSFGSELFRRVVASAGGQPATSVLKERDRLRAPDQPLEADENLEPITTQLNTELAGFFRSKPILQLRVTATDSDGLLETVVPHYLHAGAPLALPARRHGSGLISLQHLLLLLQFGRQRAQAQEGFWMALEEPELHVPPPLQRRLVHRIQALSSQTFVSTHSPMIAAMSDPLSVLVLRNDDGVLSSVPLLPETLPPAASNGVRKLFQLNRADTIAALMHDAVLVPEGRIDYEWFKLLVRAVDLRQGWDEGQESKFGAYIGLVPTHDAAVEATVGALVRLHPRITALVDGDAAGRAYAQAMAAAAQGPTIIMRWPDDWTIEDVVGWVLAGDADAAITALASVMDPAPQSVPALVARLKSEVRAAGGLKQDQIAYEVVADVIGTTERCCNRARELLNAINDVSLGGDSPRFVAAPGAPAIRTFQP</sequence>
<dbReference type="RefSeq" id="WP_209392543.1">
    <property type="nucleotide sequence ID" value="NZ_CP072520.1"/>
</dbReference>
<proteinExistence type="predicted"/>
<accession>A0A8A8D2M6</accession>
<gene>
    <name evidence="3" type="ORF">DT99_001355</name>
</gene>
<organism evidence="3 4">
    <name type="scientific">Burkholderia seminalis</name>
    <dbReference type="NCBI Taxonomy" id="488731"/>
    <lineage>
        <taxon>Bacteria</taxon>
        <taxon>Pseudomonadati</taxon>
        <taxon>Pseudomonadota</taxon>
        <taxon>Betaproteobacteria</taxon>
        <taxon>Burkholderiales</taxon>
        <taxon>Burkholderiaceae</taxon>
        <taxon>Burkholderia</taxon>
        <taxon>Burkholderia cepacia complex</taxon>
    </lineage>
</organism>
<dbReference type="InterPro" id="IPR051396">
    <property type="entry name" value="Bact_Antivir_Def_Nuclease"/>
</dbReference>
<dbReference type="InterPro" id="IPR027417">
    <property type="entry name" value="P-loop_NTPase"/>
</dbReference>
<name>A0A8A8D2M6_9BURK</name>
<reference evidence="3" key="1">
    <citation type="submission" date="2014-04" db="EMBL/GenBank/DDBJ databases">
        <authorList>
            <person name="Ho Y.-N."/>
            <person name="Huang C.-C."/>
        </authorList>
    </citation>
    <scope>NUCLEOTIDE SEQUENCE</scope>
    <source>
        <strain evidence="3">869T2</strain>
    </source>
</reference>
<dbReference type="PANTHER" id="PTHR43581:SF4">
    <property type="entry name" value="ATP_GTP PHOSPHATASE"/>
    <property type="match status" value="1"/>
</dbReference>
<evidence type="ECO:0000259" key="1">
    <source>
        <dbReference type="Pfam" id="PF13175"/>
    </source>
</evidence>
<dbReference type="Gene3D" id="3.40.50.300">
    <property type="entry name" value="P-loop containing nucleotide triphosphate hydrolases"/>
    <property type="match status" value="1"/>
</dbReference>
<evidence type="ECO:0000259" key="2">
    <source>
        <dbReference type="Pfam" id="PF13304"/>
    </source>
</evidence>
<feature type="domain" description="Endonuclease GajA/Old nuclease/RecF-like AAA" evidence="1">
    <location>
        <begin position="6"/>
        <end position="50"/>
    </location>
</feature>
<evidence type="ECO:0000313" key="4">
    <source>
        <dbReference type="Proteomes" id="UP000027834"/>
    </source>
</evidence>
<dbReference type="Pfam" id="PF13175">
    <property type="entry name" value="AAA_15"/>
    <property type="match status" value="1"/>
</dbReference>
<dbReference type="GO" id="GO:0016887">
    <property type="term" value="F:ATP hydrolysis activity"/>
    <property type="evidence" value="ECO:0007669"/>
    <property type="project" value="InterPro"/>
</dbReference>
<reference evidence="3" key="2">
    <citation type="submission" date="2021-03" db="EMBL/GenBank/DDBJ databases">
        <title>Complete genome sequence of Burkholderia seminalis 869T2.</title>
        <authorList>
            <person name="Hung S.-H."/>
            <person name="Huang C.-T."/>
            <person name="Huang C.-C."/>
            <person name="Kuo C.-H."/>
        </authorList>
    </citation>
    <scope>NUCLEOTIDE SEQUENCE</scope>
    <source>
        <strain evidence="3">869T2</strain>
    </source>
</reference>
<protein>
    <submittedName>
        <fullName evidence="3">AAA family ATPase</fullName>
    </submittedName>
</protein>
<dbReference type="Pfam" id="PF13304">
    <property type="entry name" value="AAA_21"/>
    <property type="match status" value="1"/>
</dbReference>
<dbReference type="EMBL" id="CP072520">
    <property type="protein sequence ID" value="QTO18930.1"/>
    <property type="molecule type" value="Genomic_DNA"/>
</dbReference>
<dbReference type="InterPro" id="IPR003959">
    <property type="entry name" value="ATPase_AAA_core"/>
</dbReference>
<keyword evidence="4" id="KW-1185">Reference proteome</keyword>
<dbReference type="AlphaFoldDB" id="A0A8A8D2M6"/>